<keyword evidence="8" id="KW-1185">Reference proteome</keyword>
<keyword evidence="5" id="KW-0676">Redox-active center</keyword>
<dbReference type="Proteomes" id="UP000320776">
    <property type="component" value="Chromosome"/>
</dbReference>
<dbReference type="InterPro" id="IPR023753">
    <property type="entry name" value="FAD/NAD-binding_dom"/>
</dbReference>
<dbReference type="EMBL" id="CP036259">
    <property type="protein sequence ID" value="QDR81102.1"/>
    <property type="molecule type" value="Genomic_DNA"/>
</dbReference>
<dbReference type="KEGG" id="sted:SPTER_24580"/>
<keyword evidence="2" id="KW-0274">FAD</keyword>
<dbReference type="Gene3D" id="3.50.50.60">
    <property type="entry name" value="FAD/NAD(P)-binding domain"/>
    <property type="match status" value="2"/>
</dbReference>
<dbReference type="OrthoDB" id="9806179at2"/>
<evidence type="ECO:0000256" key="5">
    <source>
        <dbReference type="ARBA" id="ARBA00023284"/>
    </source>
</evidence>
<dbReference type="SUPFAM" id="SSF51905">
    <property type="entry name" value="FAD/NAD(P)-binding domain"/>
    <property type="match status" value="1"/>
</dbReference>
<reference evidence="7 8" key="1">
    <citation type="submission" date="2019-02" db="EMBL/GenBank/DDBJ databases">
        <title>Closed genome of Sporomusa termitida DSM 4440.</title>
        <authorList>
            <person name="Poehlein A."/>
            <person name="Daniel R."/>
        </authorList>
    </citation>
    <scope>NUCLEOTIDE SEQUENCE [LARGE SCALE GENOMIC DNA]</scope>
    <source>
        <strain evidence="7 8">DSM 4440</strain>
    </source>
</reference>
<dbReference type="PRINTS" id="PR00368">
    <property type="entry name" value="FADPNR"/>
</dbReference>
<evidence type="ECO:0000256" key="1">
    <source>
        <dbReference type="ARBA" id="ARBA00022630"/>
    </source>
</evidence>
<evidence type="ECO:0000256" key="2">
    <source>
        <dbReference type="ARBA" id="ARBA00022827"/>
    </source>
</evidence>
<proteinExistence type="predicted"/>
<dbReference type="EC" id="1.6.99.3" evidence="7"/>
<keyword evidence="3 7" id="KW-0560">Oxidoreductase</keyword>
<evidence type="ECO:0000313" key="7">
    <source>
        <dbReference type="EMBL" id="QDR81102.1"/>
    </source>
</evidence>
<dbReference type="PROSITE" id="PS00573">
    <property type="entry name" value="PYRIDINE_REDOX_2"/>
    <property type="match status" value="1"/>
</dbReference>
<evidence type="ECO:0000313" key="8">
    <source>
        <dbReference type="Proteomes" id="UP000320776"/>
    </source>
</evidence>
<evidence type="ECO:0000256" key="3">
    <source>
        <dbReference type="ARBA" id="ARBA00023002"/>
    </source>
</evidence>
<dbReference type="InterPro" id="IPR050097">
    <property type="entry name" value="Ferredoxin-NADP_redctase_2"/>
</dbReference>
<name>A0A517DUR7_9FIRM</name>
<gene>
    <name evidence="7" type="primary">ahpF_1</name>
    <name evidence="7" type="ORF">SPTER_24580</name>
</gene>
<evidence type="ECO:0000256" key="4">
    <source>
        <dbReference type="ARBA" id="ARBA00023157"/>
    </source>
</evidence>
<feature type="domain" description="FAD/NAD(P)-binding" evidence="6">
    <location>
        <begin position="3"/>
        <end position="279"/>
    </location>
</feature>
<dbReference type="RefSeq" id="WP_144352883.1">
    <property type="nucleotide sequence ID" value="NZ_CP036259.1"/>
</dbReference>
<dbReference type="GO" id="GO:0016668">
    <property type="term" value="F:oxidoreductase activity, acting on a sulfur group of donors, NAD(P) as acceptor"/>
    <property type="evidence" value="ECO:0007669"/>
    <property type="project" value="UniProtKB-ARBA"/>
</dbReference>
<sequence length="307" mass="33077">MYELIIIGGGPAGMTAAVYAARKQMKALMVMKEFGGQPMWTMDIENYMGYQFVTGPELMAKFDEQVQKFPIDIKYEEVTALAVLPDGSFTVTSDGGEYQAKTVIVASGKRPRRLEVPGELEFTGRGVSYCATCDGPLFAGKAVAVIGGGNSALQAAIEVSKVAAKVYLISLMNDYKADPIIIEKLKALQQPVTELIGYTTKAVKGSQAVEKLVIVKNGDSNEIELAVQGVFVEIGLMPNSEYCEGLLAFNEDREVIADCRTRTNIPGLFAAGDVNNGPDKQIVIAAGDGAKAALVAYEYLLHRRRAD</sequence>
<dbReference type="AlphaFoldDB" id="A0A517DUR7"/>
<dbReference type="InterPro" id="IPR036188">
    <property type="entry name" value="FAD/NAD-bd_sf"/>
</dbReference>
<dbReference type="PANTHER" id="PTHR48105">
    <property type="entry name" value="THIOREDOXIN REDUCTASE 1-RELATED-RELATED"/>
    <property type="match status" value="1"/>
</dbReference>
<dbReference type="PRINTS" id="PR00469">
    <property type="entry name" value="PNDRDTASEII"/>
</dbReference>
<dbReference type="InterPro" id="IPR008255">
    <property type="entry name" value="Pyr_nucl-diS_OxRdtase_2_AS"/>
</dbReference>
<evidence type="ECO:0000259" key="6">
    <source>
        <dbReference type="Pfam" id="PF07992"/>
    </source>
</evidence>
<keyword evidence="4" id="KW-1015">Disulfide bond</keyword>
<dbReference type="Pfam" id="PF07992">
    <property type="entry name" value="Pyr_redox_2"/>
    <property type="match status" value="1"/>
</dbReference>
<organism evidence="7 8">
    <name type="scientific">Sporomusa termitida</name>
    <dbReference type="NCBI Taxonomy" id="2377"/>
    <lineage>
        <taxon>Bacteria</taxon>
        <taxon>Bacillati</taxon>
        <taxon>Bacillota</taxon>
        <taxon>Negativicutes</taxon>
        <taxon>Selenomonadales</taxon>
        <taxon>Sporomusaceae</taxon>
        <taxon>Sporomusa</taxon>
    </lineage>
</organism>
<keyword evidence="1" id="KW-0285">Flavoprotein</keyword>
<protein>
    <submittedName>
        <fullName evidence="7">NADH dehydrogenase</fullName>
        <ecNumber evidence="7">1.6.99.3</ecNumber>
    </submittedName>
</protein>
<accession>A0A517DUR7</accession>